<dbReference type="RefSeq" id="WP_379055265.1">
    <property type="nucleotide sequence ID" value="NZ_JBHTKB010000001.1"/>
</dbReference>
<comment type="pathway">
    <text evidence="1">Amino-acid biosynthesis; L-histidine biosynthesis; L-histidine from 5-phospho-alpha-D-ribose 1-diphosphate: step 5/9.</text>
</comment>
<dbReference type="InterPro" id="IPR050064">
    <property type="entry name" value="IGPS_HisA/HisF"/>
</dbReference>
<dbReference type="PANTHER" id="PTHR21235">
    <property type="entry name" value="IMIDAZOLE GLYCEROL PHOSPHATE SYNTHASE SUBUNIT HISF/H IGP SYNTHASE SUBUNIT HISF/H"/>
    <property type="match status" value="1"/>
</dbReference>
<comment type="catalytic activity">
    <reaction evidence="10">
        <text>5-[(5-phospho-1-deoxy-D-ribulos-1-ylimino)methylamino]-1-(5-phospho-beta-D-ribosyl)imidazole-4-carboxamide + L-glutamine = D-erythro-1-(imidazol-4-yl)glycerol 3-phosphate + 5-amino-1-(5-phospho-beta-D-ribosyl)imidazole-4-carboxamide + L-glutamate + H(+)</text>
        <dbReference type="Rhea" id="RHEA:24793"/>
        <dbReference type="ChEBI" id="CHEBI:15378"/>
        <dbReference type="ChEBI" id="CHEBI:29985"/>
        <dbReference type="ChEBI" id="CHEBI:58278"/>
        <dbReference type="ChEBI" id="CHEBI:58359"/>
        <dbReference type="ChEBI" id="CHEBI:58475"/>
        <dbReference type="ChEBI" id="CHEBI:58525"/>
        <dbReference type="EC" id="4.3.2.10"/>
    </reaction>
</comment>
<gene>
    <name evidence="12" type="primary">hisF</name>
    <name evidence="12" type="ORF">ACFQ1Z_02380</name>
</gene>
<dbReference type="GO" id="GO:0016829">
    <property type="term" value="F:lyase activity"/>
    <property type="evidence" value="ECO:0007669"/>
    <property type="project" value="UniProtKB-KW"/>
</dbReference>
<proteinExistence type="inferred from homology"/>
<evidence type="ECO:0000256" key="2">
    <source>
        <dbReference type="ARBA" id="ARBA00009667"/>
    </source>
</evidence>
<evidence type="ECO:0000256" key="10">
    <source>
        <dbReference type="ARBA" id="ARBA00047838"/>
    </source>
</evidence>
<dbReference type="Gene3D" id="3.20.20.70">
    <property type="entry name" value="Aldolase class I"/>
    <property type="match status" value="1"/>
</dbReference>
<dbReference type="Proteomes" id="UP001597128">
    <property type="component" value="Unassembled WGS sequence"/>
</dbReference>
<evidence type="ECO:0000256" key="1">
    <source>
        <dbReference type="ARBA" id="ARBA00005091"/>
    </source>
</evidence>
<organism evidence="12 13">
    <name type="scientific">Methylophilus luteus</name>
    <dbReference type="NCBI Taxonomy" id="640108"/>
    <lineage>
        <taxon>Bacteria</taxon>
        <taxon>Pseudomonadati</taxon>
        <taxon>Pseudomonadota</taxon>
        <taxon>Betaproteobacteria</taxon>
        <taxon>Nitrosomonadales</taxon>
        <taxon>Methylophilaceae</taxon>
        <taxon>Methylophilus</taxon>
    </lineage>
</organism>
<comment type="caution">
    <text evidence="12">The sequence shown here is derived from an EMBL/GenBank/DDBJ whole genome shotgun (WGS) entry which is preliminary data.</text>
</comment>
<sequence>MRVIARLDIKNEHVIKGIHLEGLRKVGNPLDMAMDYYMQGIDELLFLDSVASLYNRNNIFSVIRAASEKVFVPITIGGGLRKLSDVEEALDSGADKVAINTSAIQNPAFIEEIATKYGSQCVVASIQAKHTQNGWEAYTESGREKTDILVETWCKQLQDLGAGELLITSIDKDGTKLGFDVELMEMVNNSVTIPVLASGGFGKLEHIDALCEKTNLSGLCFASALHYKNIEIINIKEHIKNKYEQH</sequence>
<evidence type="ECO:0000256" key="5">
    <source>
        <dbReference type="ARBA" id="ARBA00022605"/>
    </source>
</evidence>
<dbReference type="InterPro" id="IPR006062">
    <property type="entry name" value="His_biosynth"/>
</dbReference>
<protein>
    <recommendedName>
        <fullName evidence="4">imidazole glycerol-phosphate synthase</fullName>
        <ecNumber evidence="4">4.3.2.10</ecNumber>
    </recommendedName>
    <alternativeName>
        <fullName evidence="9">IGP synthase cyclase subunit</fullName>
    </alternativeName>
</protein>
<accession>A0ABW3F3F3</accession>
<evidence type="ECO:0000313" key="13">
    <source>
        <dbReference type="Proteomes" id="UP001597128"/>
    </source>
</evidence>
<dbReference type="PANTHER" id="PTHR21235:SF2">
    <property type="entry name" value="IMIDAZOLE GLYCEROL PHOSPHATE SYNTHASE HISHF"/>
    <property type="match status" value="1"/>
</dbReference>
<evidence type="ECO:0000256" key="9">
    <source>
        <dbReference type="ARBA" id="ARBA00030264"/>
    </source>
</evidence>
<evidence type="ECO:0000256" key="7">
    <source>
        <dbReference type="ARBA" id="ARBA00023239"/>
    </source>
</evidence>
<evidence type="ECO:0000256" key="11">
    <source>
        <dbReference type="RuleBase" id="RU003657"/>
    </source>
</evidence>
<keyword evidence="7 12" id="KW-0456">Lyase</keyword>
<dbReference type="InterPro" id="IPR011060">
    <property type="entry name" value="RibuloseP-bd_barrel"/>
</dbReference>
<evidence type="ECO:0000313" key="12">
    <source>
        <dbReference type="EMBL" id="MFD0912383.1"/>
    </source>
</evidence>
<keyword evidence="13" id="KW-1185">Reference proteome</keyword>
<comment type="function">
    <text evidence="8">IGPS catalyzes the conversion of PRFAR and glutamine to IGP, AICAR and glutamate. The HisF subunit catalyzes the cyclization activity that produces IGP and AICAR from PRFAR using the ammonia provided by the HisH subunit.</text>
</comment>
<evidence type="ECO:0000256" key="4">
    <source>
        <dbReference type="ARBA" id="ARBA00012809"/>
    </source>
</evidence>
<dbReference type="InterPro" id="IPR004651">
    <property type="entry name" value="HisF"/>
</dbReference>
<dbReference type="CDD" id="cd04731">
    <property type="entry name" value="HisF"/>
    <property type="match status" value="1"/>
</dbReference>
<evidence type="ECO:0000256" key="6">
    <source>
        <dbReference type="ARBA" id="ARBA00023102"/>
    </source>
</evidence>
<dbReference type="EMBL" id="JBHTKB010000001">
    <property type="protein sequence ID" value="MFD0912383.1"/>
    <property type="molecule type" value="Genomic_DNA"/>
</dbReference>
<name>A0ABW3F3F3_9PROT</name>
<keyword evidence="6 11" id="KW-0368">Histidine biosynthesis</keyword>
<evidence type="ECO:0000256" key="8">
    <source>
        <dbReference type="ARBA" id="ARBA00025475"/>
    </source>
</evidence>
<evidence type="ECO:0000256" key="3">
    <source>
        <dbReference type="ARBA" id="ARBA00011152"/>
    </source>
</evidence>
<comment type="similarity">
    <text evidence="2 11">Belongs to the HisA/HisF family.</text>
</comment>
<dbReference type="Pfam" id="PF00977">
    <property type="entry name" value="His_biosynth"/>
    <property type="match status" value="1"/>
</dbReference>
<reference evidence="13" key="1">
    <citation type="journal article" date="2019" name="Int. J. Syst. Evol. Microbiol.">
        <title>The Global Catalogue of Microorganisms (GCM) 10K type strain sequencing project: providing services to taxonomists for standard genome sequencing and annotation.</title>
        <authorList>
            <consortium name="The Broad Institute Genomics Platform"/>
            <consortium name="The Broad Institute Genome Sequencing Center for Infectious Disease"/>
            <person name="Wu L."/>
            <person name="Ma J."/>
        </authorList>
    </citation>
    <scope>NUCLEOTIDE SEQUENCE [LARGE SCALE GENOMIC DNA]</scope>
    <source>
        <strain evidence="13">CCUG 58412</strain>
    </source>
</reference>
<dbReference type="EC" id="4.3.2.10" evidence="4"/>
<dbReference type="SUPFAM" id="SSF51366">
    <property type="entry name" value="Ribulose-phoshate binding barrel"/>
    <property type="match status" value="1"/>
</dbReference>
<dbReference type="InterPro" id="IPR013785">
    <property type="entry name" value="Aldolase_TIM"/>
</dbReference>
<keyword evidence="5 11" id="KW-0028">Amino-acid biosynthesis</keyword>
<comment type="subunit">
    <text evidence="3">Heterodimer of HisH and HisF.</text>
</comment>